<comment type="caution">
    <text evidence="8">The sequence shown here is derived from an EMBL/GenBank/DDBJ whole genome shotgun (WGS) entry which is preliminary data.</text>
</comment>
<keyword evidence="6" id="KW-0964">Secreted</keyword>
<evidence type="ECO:0000256" key="4">
    <source>
        <dbReference type="ARBA" id="ARBA00022512"/>
    </source>
</evidence>
<dbReference type="Proteomes" id="UP001152523">
    <property type="component" value="Unassembled WGS sequence"/>
</dbReference>
<dbReference type="EC" id="3.1.1.-" evidence="6"/>
<accession>A0AAV0FFS0</accession>
<dbReference type="EMBL" id="CAMAPF010000981">
    <property type="protein sequence ID" value="CAH9134330.1"/>
    <property type="molecule type" value="Genomic_DNA"/>
</dbReference>
<dbReference type="GO" id="GO:0071555">
    <property type="term" value="P:cell wall organization"/>
    <property type="evidence" value="ECO:0007669"/>
    <property type="project" value="UniProtKB-KW"/>
</dbReference>
<keyword evidence="6" id="KW-0378">Hydrolase</keyword>
<dbReference type="InterPro" id="IPR029058">
    <property type="entry name" value="AB_hydrolase_fold"/>
</dbReference>
<feature type="region of interest" description="Disordered" evidence="7">
    <location>
        <begin position="32"/>
        <end position="62"/>
    </location>
</feature>
<keyword evidence="4 6" id="KW-0134">Cell wall</keyword>
<dbReference type="AlphaFoldDB" id="A0AAV0FFS0"/>
<evidence type="ECO:0000313" key="8">
    <source>
        <dbReference type="EMBL" id="CAH9134330.1"/>
    </source>
</evidence>
<organism evidence="8 9">
    <name type="scientific">Cuscuta epithymum</name>
    <dbReference type="NCBI Taxonomy" id="186058"/>
    <lineage>
        <taxon>Eukaryota</taxon>
        <taxon>Viridiplantae</taxon>
        <taxon>Streptophyta</taxon>
        <taxon>Embryophyta</taxon>
        <taxon>Tracheophyta</taxon>
        <taxon>Spermatophyta</taxon>
        <taxon>Magnoliopsida</taxon>
        <taxon>eudicotyledons</taxon>
        <taxon>Gunneridae</taxon>
        <taxon>Pentapetalae</taxon>
        <taxon>asterids</taxon>
        <taxon>lamiids</taxon>
        <taxon>Solanales</taxon>
        <taxon>Convolvulaceae</taxon>
        <taxon>Cuscuteae</taxon>
        <taxon>Cuscuta</taxon>
        <taxon>Cuscuta subgen. Cuscuta</taxon>
    </lineage>
</organism>
<protein>
    <recommendedName>
        <fullName evidence="6">Pectin acetylesterase</fullName>
        <ecNumber evidence="6">3.1.1.-</ecNumber>
    </recommendedName>
</protein>
<dbReference type="SUPFAM" id="SSF53474">
    <property type="entry name" value="alpha/beta-Hydrolases"/>
    <property type="match status" value="1"/>
</dbReference>
<reference evidence="8" key="1">
    <citation type="submission" date="2022-07" db="EMBL/GenBank/DDBJ databases">
        <authorList>
            <person name="Macas J."/>
            <person name="Novak P."/>
            <person name="Neumann P."/>
        </authorList>
    </citation>
    <scope>NUCLEOTIDE SEQUENCE</scope>
</reference>
<name>A0AAV0FFS0_9ASTE</name>
<comment type="similarity">
    <text evidence="3 6">Belongs to the pectinacetylesterase family.</text>
</comment>
<evidence type="ECO:0000256" key="3">
    <source>
        <dbReference type="ARBA" id="ARBA00005784"/>
    </source>
</evidence>
<dbReference type="GO" id="GO:0052793">
    <property type="term" value="F:pectin acetylesterase activity"/>
    <property type="evidence" value="ECO:0007669"/>
    <property type="project" value="TreeGrafter"/>
</dbReference>
<dbReference type="InterPro" id="IPR004963">
    <property type="entry name" value="PAE/NOTUM"/>
</dbReference>
<comment type="function">
    <text evidence="1 6">Hydrolyzes acetyl esters in homogalacturonan regions of pectin. In type I primary cell wall, galacturonic acid residues of pectin can be acetylated at the O-2 and O-3 positions. Decreasing the degree of acetylation of pectin gels in vitro alters their physical properties.</text>
</comment>
<gene>
    <name evidence="8" type="ORF">CEPIT_LOCUS33635</name>
</gene>
<dbReference type="PANTHER" id="PTHR21562">
    <property type="entry name" value="NOTUM-RELATED"/>
    <property type="match status" value="1"/>
</dbReference>
<evidence type="ECO:0000256" key="2">
    <source>
        <dbReference type="ARBA" id="ARBA00004191"/>
    </source>
</evidence>
<evidence type="ECO:0000256" key="6">
    <source>
        <dbReference type="RuleBase" id="RU363114"/>
    </source>
</evidence>
<keyword evidence="5 6" id="KW-0961">Cell wall biogenesis/degradation</keyword>
<evidence type="ECO:0000313" key="9">
    <source>
        <dbReference type="Proteomes" id="UP001152523"/>
    </source>
</evidence>
<proteinExistence type="inferred from homology"/>
<evidence type="ECO:0000256" key="7">
    <source>
        <dbReference type="SAM" id="MobiDB-lite"/>
    </source>
</evidence>
<dbReference type="PANTHER" id="PTHR21562:SF65">
    <property type="entry name" value="PECTIN ACETYLESTERASE"/>
    <property type="match status" value="1"/>
</dbReference>
<comment type="subcellular location">
    <subcellularLocation>
        <location evidence="2 6">Secreted</location>
        <location evidence="2 6">Cell wall</location>
    </subcellularLocation>
</comment>
<evidence type="ECO:0000256" key="5">
    <source>
        <dbReference type="ARBA" id="ARBA00023316"/>
    </source>
</evidence>
<sequence length="415" mass="45278">MGLDLLKECYSPISYSIISNCVGPSPTPSPITPAPTLVSPPPPALIPPSPVGPTPSPITPAPTPGDADVVSPTFVTIDNRAVCLGGNKAAYYYVPGFGKGVENWVVYLPGGGWCKNVSDCEDYINTKGVGSPAKPMPFNAILSSNKENNPEFFDWNKVAIRYCDASSFTGNSEITTPSGTKLYFRGRVIFAAAMQELFQKGMGNAKNALLVGGSAGGVATTIYCDRFRNLFPSSSRVKCFCDGGYFFLSKDHIQGNGFLSMFEGLVTLHRSKDVLPESCTARLNAELCFFPPNLQENIKTPIFFLMSAFDRVQIQYTLSMDLTNCVNNLSCTPTQIKASQDLRLELLTVLPKQSKTSSKGFLVTSPFAHTQVEKDFWNSRAAGTNQTIASLFGDWYFDRQIVQVVDQYPCPYRCP</sequence>
<dbReference type="Pfam" id="PF03283">
    <property type="entry name" value="PAE"/>
    <property type="match status" value="1"/>
</dbReference>
<keyword evidence="9" id="KW-1185">Reference proteome</keyword>
<dbReference type="GO" id="GO:0009505">
    <property type="term" value="C:plant-type cell wall"/>
    <property type="evidence" value="ECO:0007669"/>
    <property type="project" value="TreeGrafter"/>
</dbReference>
<evidence type="ECO:0000256" key="1">
    <source>
        <dbReference type="ARBA" id="ARBA00003534"/>
    </source>
</evidence>